<dbReference type="SUPFAM" id="SSF54506">
    <property type="entry name" value="Diaminopimelate epimerase-like"/>
    <property type="match status" value="1"/>
</dbReference>
<name>A0A418WEW7_9PROT</name>
<dbReference type="GO" id="GO:0016853">
    <property type="term" value="F:isomerase activity"/>
    <property type="evidence" value="ECO:0007669"/>
    <property type="project" value="UniProtKB-KW"/>
</dbReference>
<keyword evidence="5" id="KW-1185">Reference proteome</keyword>
<evidence type="ECO:0000313" key="5">
    <source>
        <dbReference type="Proteomes" id="UP000284605"/>
    </source>
</evidence>
<evidence type="ECO:0000256" key="2">
    <source>
        <dbReference type="ARBA" id="ARBA00023235"/>
    </source>
</evidence>
<dbReference type="OrthoDB" id="9788221at2"/>
<organism evidence="4 5">
    <name type="scientific">Oleomonas cavernae</name>
    <dbReference type="NCBI Taxonomy" id="2320859"/>
    <lineage>
        <taxon>Bacteria</taxon>
        <taxon>Pseudomonadati</taxon>
        <taxon>Pseudomonadota</taxon>
        <taxon>Alphaproteobacteria</taxon>
        <taxon>Acetobacterales</taxon>
        <taxon>Acetobacteraceae</taxon>
        <taxon>Oleomonas</taxon>
    </lineage>
</organism>
<dbReference type="Proteomes" id="UP000284605">
    <property type="component" value="Unassembled WGS sequence"/>
</dbReference>
<evidence type="ECO:0000256" key="1">
    <source>
        <dbReference type="ARBA" id="ARBA00008270"/>
    </source>
</evidence>
<accession>A0A418WEW7</accession>
<feature type="active site" evidence="3">
    <location>
        <position position="48"/>
    </location>
</feature>
<dbReference type="Pfam" id="PF02567">
    <property type="entry name" value="PhzC-PhzF"/>
    <property type="match status" value="1"/>
</dbReference>
<dbReference type="GO" id="GO:0005737">
    <property type="term" value="C:cytoplasm"/>
    <property type="evidence" value="ECO:0007669"/>
    <property type="project" value="TreeGrafter"/>
</dbReference>
<proteinExistence type="inferred from homology"/>
<dbReference type="Gene3D" id="3.10.310.10">
    <property type="entry name" value="Diaminopimelate Epimerase, Chain A, domain 1"/>
    <property type="match status" value="2"/>
</dbReference>
<dbReference type="PIRSF" id="PIRSF016184">
    <property type="entry name" value="PhzC_PhzF"/>
    <property type="match status" value="1"/>
</dbReference>
<evidence type="ECO:0000256" key="3">
    <source>
        <dbReference type="PIRSR" id="PIRSR016184-1"/>
    </source>
</evidence>
<dbReference type="NCBIfam" id="TIGR00654">
    <property type="entry name" value="PhzF_family"/>
    <property type="match status" value="1"/>
</dbReference>
<dbReference type="AlphaFoldDB" id="A0A418WEW7"/>
<comment type="similarity">
    <text evidence="1">Belongs to the PhzF family.</text>
</comment>
<keyword evidence="2" id="KW-0413">Isomerase</keyword>
<dbReference type="RefSeq" id="WP_119779182.1">
    <property type="nucleotide sequence ID" value="NZ_QYUK01000011.1"/>
</dbReference>
<comment type="caution">
    <text evidence="4">The sequence shown here is derived from an EMBL/GenBank/DDBJ whole genome shotgun (WGS) entry which is preliminary data.</text>
</comment>
<dbReference type="PANTHER" id="PTHR13774">
    <property type="entry name" value="PHENAZINE BIOSYNTHESIS PROTEIN"/>
    <property type="match status" value="1"/>
</dbReference>
<sequence length="270" mass="28235">MPTLNIYEVEAFGGGHAFKGNPAAVVPLDSFPDDAILQTIAAANNLSETAFFAPDPASGTLRLRWFTPAVEVKLCGHATLATGFVIMTILEPHLPAVTFDSASGLLAVTKSDDVLALDFPARTSETIAPIPGLAEVLGAKPIAYYKSDENFMVEFASAAEVAALTPDFKALKGLTELGLIATAPADAGNGVDFVSRFFAPAAGIDEDPVTGSAHCTLAPFWAGRLGKAKLEARQISARGGFLSVEDHGSRVTIAGKCRLYLQGQIDTGQN</sequence>
<dbReference type="PANTHER" id="PTHR13774:SF17">
    <property type="entry name" value="PHENAZINE BIOSYNTHESIS-LIKE DOMAIN-CONTAINING PROTEIN"/>
    <property type="match status" value="1"/>
</dbReference>
<protein>
    <submittedName>
        <fullName evidence="4">PhzF family phenazine biosynthesis protein</fullName>
    </submittedName>
</protein>
<dbReference type="InterPro" id="IPR003719">
    <property type="entry name" value="Phenazine_PhzF-like"/>
</dbReference>
<reference evidence="4 5" key="1">
    <citation type="submission" date="2018-09" db="EMBL/GenBank/DDBJ databases">
        <authorList>
            <person name="Zhu H."/>
        </authorList>
    </citation>
    <scope>NUCLEOTIDE SEQUENCE [LARGE SCALE GENOMIC DNA]</scope>
    <source>
        <strain evidence="4 5">K1W22B-8</strain>
    </source>
</reference>
<dbReference type="EMBL" id="QYUK01000011">
    <property type="protein sequence ID" value="RJF88547.1"/>
    <property type="molecule type" value="Genomic_DNA"/>
</dbReference>
<gene>
    <name evidence="4" type="ORF">D3874_17320</name>
</gene>
<evidence type="ECO:0000313" key="4">
    <source>
        <dbReference type="EMBL" id="RJF88547.1"/>
    </source>
</evidence>